<evidence type="ECO:0000313" key="2">
    <source>
        <dbReference type="Proteomes" id="UP001153269"/>
    </source>
</evidence>
<gene>
    <name evidence="1" type="ORF">PLEPLA_LOCUS19774</name>
</gene>
<dbReference type="AlphaFoldDB" id="A0A9N7YLT2"/>
<reference evidence="1" key="1">
    <citation type="submission" date="2020-03" db="EMBL/GenBank/DDBJ databases">
        <authorList>
            <person name="Weist P."/>
        </authorList>
    </citation>
    <scope>NUCLEOTIDE SEQUENCE</scope>
</reference>
<dbReference type="Proteomes" id="UP001153269">
    <property type="component" value="Unassembled WGS sequence"/>
</dbReference>
<keyword evidence="2" id="KW-1185">Reference proteome</keyword>
<proteinExistence type="predicted"/>
<comment type="caution">
    <text evidence="1">The sequence shown here is derived from an EMBL/GenBank/DDBJ whole genome shotgun (WGS) entry which is preliminary data.</text>
</comment>
<evidence type="ECO:0000313" key="1">
    <source>
        <dbReference type="EMBL" id="CAB1431717.1"/>
    </source>
</evidence>
<dbReference type="EMBL" id="CADEAL010001364">
    <property type="protein sequence ID" value="CAB1431717.1"/>
    <property type="molecule type" value="Genomic_DNA"/>
</dbReference>
<sequence>MQHILETVDVIIGEESRESWVILNANDTRNSSSKLLGSLESLSSYLDGEFSVRTPRILLNRTTFDDSFMADLNSSIVLNITKNSMSNVYITTILLSTLYIVMPTRNSTFDVSPFNTTSNETASDNAIMQPCCLSK</sequence>
<accession>A0A9N7YLT2</accession>
<organism evidence="1 2">
    <name type="scientific">Pleuronectes platessa</name>
    <name type="common">European plaice</name>
    <dbReference type="NCBI Taxonomy" id="8262"/>
    <lineage>
        <taxon>Eukaryota</taxon>
        <taxon>Metazoa</taxon>
        <taxon>Chordata</taxon>
        <taxon>Craniata</taxon>
        <taxon>Vertebrata</taxon>
        <taxon>Euteleostomi</taxon>
        <taxon>Actinopterygii</taxon>
        <taxon>Neopterygii</taxon>
        <taxon>Teleostei</taxon>
        <taxon>Neoteleostei</taxon>
        <taxon>Acanthomorphata</taxon>
        <taxon>Carangaria</taxon>
        <taxon>Pleuronectiformes</taxon>
        <taxon>Pleuronectoidei</taxon>
        <taxon>Pleuronectidae</taxon>
        <taxon>Pleuronectes</taxon>
    </lineage>
</organism>
<name>A0A9N7YLT2_PLEPL</name>
<protein>
    <submittedName>
        <fullName evidence="1">Uncharacterized protein</fullName>
    </submittedName>
</protein>